<sequence length="81" mass="9127">MPAIETRCSVARSANTGISCFVNQRGDILQPTPYWETAVIRQEINANDKITFYVRYGDYIARGPVLGLVLLLLIAVTQRRK</sequence>
<evidence type="ECO:0000256" key="7">
    <source>
        <dbReference type="ARBA" id="ARBA00023315"/>
    </source>
</evidence>
<gene>
    <name evidence="10" type="primary">lnt_6</name>
    <name evidence="10" type="ORF">SDC9_21913</name>
</gene>
<comment type="caution">
    <text evidence="10">The sequence shown here is derived from an EMBL/GenBank/DDBJ whole genome shotgun (WGS) entry which is preliminary data.</text>
</comment>
<evidence type="ECO:0000256" key="5">
    <source>
        <dbReference type="ARBA" id="ARBA00022989"/>
    </source>
</evidence>
<dbReference type="AlphaFoldDB" id="A0A644UAY8"/>
<keyword evidence="7 10" id="KW-0012">Acyltransferase</keyword>
<comment type="subcellular location">
    <subcellularLocation>
        <location evidence="1">Cell membrane</location>
        <topology evidence="1">Multi-pass membrane protein</topology>
    </subcellularLocation>
</comment>
<dbReference type="PROSITE" id="PS50263">
    <property type="entry name" value="CN_HYDROLASE"/>
    <property type="match status" value="1"/>
</dbReference>
<dbReference type="PANTHER" id="PTHR38686">
    <property type="entry name" value="APOLIPOPROTEIN N-ACYLTRANSFERASE"/>
    <property type="match status" value="1"/>
</dbReference>
<dbReference type="InterPro" id="IPR004563">
    <property type="entry name" value="Apolipo_AcylTrfase"/>
</dbReference>
<reference evidence="10" key="1">
    <citation type="submission" date="2019-08" db="EMBL/GenBank/DDBJ databases">
        <authorList>
            <person name="Kucharzyk K."/>
            <person name="Murdoch R.W."/>
            <person name="Higgins S."/>
            <person name="Loffler F."/>
        </authorList>
    </citation>
    <scope>NUCLEOTIDE SEQUENCE</scope>
</reference>
<keyword evidence="4 8" id="KW-0812">Transmembrane</keyword>
<evidence type="ECO:0000256" key="1">
    <source>
        <dbReference type="ARBA" id="ARBA00004651"/>
    </source>
</evidence>
<evidence type="ECO:0000256" key="3">
    <source>
        <dbReference type="ARBA" id="ARBA00022679"/>
    </source>
</evidence>
<dbReference type="InterPro" id="IPR003010">
    <property type="entry name" value="C-N_Hydrolase"/>
</dbReference>
<evidence type="ECO:0000313" key="10">
    <source>
        <dbReference type="EMBL" id="MPL76068.1"/>
    </source>
</evidence>
<dbReference type="InterPro" id="IPR036526">
    <property type="entry name" value="C-N_Hydrolase_sf"/>
</dbReference>
<dbReference type="Gene3D" id="3.60.110.10">
    <property type="entry name" value="Carbon-nitrogen hydrolase"/>
    <property type="match status" value="1"/>
</dbReference>
<evidence type="ECO:0000256" key="2">
    <source>
        <dbReference type="ARBA" id="ARBA00022475"/>
    </source>
</evidence>
<evidence type="ECO:0000256" key="4">
    <source>
        <dbReference type="ARBA" id="ARBA00022692"/>
    </source>
</evidence>
<evidence type="ECO:0000256" key="8">
    <source>
        <dbReference type="SAM" id="Phobius"/>
    </source>
</evidence>
<dbReference type="GO" id="GO:0042158">
    <property type="term" value="P:lipoprotein biosynthetic process"/>
    <property type="evidence" value="ECO:0007669"/>
    <property type="project" value="InterPro"/>
</dbReference>
<evidence type="ECO:0000256" key="6">
    <source>
        <dbReference type="ARBA" id="ARBA00023136"/>
    </source>
</evidence>
<dbReference type="GO" id="GO:0016410">
    <property type="term" value="F:N-acyltransferase activity"/>
    <property type="evidence" value="ECO:0007669"/>
    <property type="project" value="InterPro"/>
</dbReference>
<dbReference type="EMBL" id="VSSQ01000094">
    <property type="protein sequence ID" value="MPL76068.1"/>
    <property type="molecule type" value="Genomic_DNA"/>
</dbReference>
<proteinExistence type="predicted"/>
<organism evidence="10">
    <name type="scientific">bioreactor metagenome</name>
    <dbReference type="NCBI Taxonomy" id="1076179"/>
    <lineage>
        <taxon>unclassified sequences</taxon>
        <taxon>metagenomes</taxon>
        <taxon>ecological metagenomes</taxon>
    </lineage>
</organism>
<keyword evidence="10" id="KW-0449">Lipoprotein</keyword>
<accession>A0A644UAY8</accession>
<keyword evidence="3 10" id="KW-0808">Transferase</keyword>
<dbReference type="EC" id="2.3.1.-" evidence="10"/>
<dbReference type="PANTHER" id="PTHR38686:SF1">
    <property type="entry name" value="APOLIPOPROTEIN N-ACYLTRANSFERASE"/>
    <property type="match status" value="1"/>
</dbReference>
<keyword evidence="6 8" id="KW-0472">Membrane</keyword>
<feature type="transmembrane region" description="Helical" evidence="8">
    <location>
        <begin position="59"/>
        <end position="77"/>
    </location>
</feature>
<name>A0A644UAY8_9ZZZZ</name>
<protein>
    <submittedName>
        <fullName evidence="10">Apolipoprotein N-acyltransferase</fullName>
        <ecNumber evidence="10">2.3.1.-</ecNumber>
    </submittedName>
</protein>
<keyword evidence="5 8" id="KW-1133">Transmembrane helix</keyword>
<feature type="domain" description="CN hydrolase" evidence="9">
    <location>
        <begin position="1"/>
        <end position="46"/>
    </location>
</feature>
<evidence type="ECO:0000259" key="9">
    <source>
        <dbReference type="PROSITE" id="PS50263"/>
    </source>
</evidence>
<keyword evidence="2" id="KW-1003">Cell membrane</keyword>
<dbReference type="SUPFAM" id="SSF56317">
    <property type="entry name" value="Carbon-nitrogen hydrolase"/>
    <property type="match status" value="1"/>
</dbReference>
<dbReference type="GO" id="GO:0005886">
    <property type="term" value="C:plasma membrane"/>
    <property type="evidence" value="ECO:0007669"/>
    <property type="project" value="UniProtKB-SubCell"/>
</dbReference>